<organism evidence="1 2">
    <name type="scientific">Manduca sexta</name>
    <name type="common">Tobacco hawkmoth</name>
    <name type="synonym">Tobacco hornworm</name>
    <dbReference type="NCBI Taxonomy" id="7130"/>
    <lineage>
        <taxon>Eukaryota</taxon>
        <taxon>Metazoa</taxon>
        <taxon>Ecdysozoa</taxon>
        <taxon>Arthropoda</taxon>
        <taxon>Hexapoda</taxon>
        <taxon>Insecta</taxon>
        <taxon>Pterygota</taxon>
        <taxon>Neoptera</taxon>
        <taxon>Endopterygota</taxon>
        <taxon>Lepidoptera</taxon>
        <taxon>Glossata</taxon>
        <taxon>Ditrysia</taxon>
        <taxon>Bombycoidea</taxon>
        <taxon>Sphingidae</taxon>
        <taxon>Sphinginae</taxon>
        <taxon>Sphingini</taxon>
        <taxon>Manduca</taxon>
    </lineage>
</organism>
<gene>
    <name evidence="1" type="ORF">O3G_MSEX014606</name>
</gene>
<reference evidence="1" key="2">
    <citation type="submission" date="2020-12" db="EMBL/GenBank/DDBJ databases">
        <authorList>
            <person name="Kanost M."/>
        </authorList>
    </citation>
    <scope>NUCLEOTIDE SEQUENCE</scope>
</reference>
<dbReference type="GO" id="GO:0008104">
    <property type="term" value="P:intracellular protein localization"/>
    <property type="evidence" value="ECO:0007669"/>
    <property type="project" value="TreeGrafter"/>
</dbReference>
<dbReference type="GO" id="GO:0006897">
    <property type="term" value="P:endocytosis"/>
    <property type="evidence" value="ECO:0007669"/>
    <property type="project" value="TreeGrafter"/>
</dbReference>
<dbReference type="GO" id="GO:0042147">
    <property type="term" value="P:retrograde transport, endosome to Golgi"/>
    <property type="evidence" value="ECO:0007669"/>
    <property type="project" value="TreeGrafter"/>
</dbReference>
<keyword evidence="2" id="KW-1185">Reference proteome</keyword>
<dbReference type="GO" id="GO:0005829">
    <property type="term" value="C:cytosol"/>
    <property type="evidence" value="ECO:0007669"/>
    <property type="project" value="GOC"/>
</dbReference>
<dbReference type="PANTHER" id="PTHR21663:SF0">
    <property type="entry name" value="HEAT REPEAT-CONTAINING PROTEIN 5B"/>
    <property type="match status" value="1"/>
</dbReference>
<dbReference type="Pfam" id="PF20210">
    <property type="entry name" value="Laa1_Sip1_HTR5"/>
    <property type="match status" value="1"/>
</dbReference>
<name>A0A922D1U1_MANSE</name>
<dbReference type="InterPro" id="IPR040108">
    <property type="entry name" value="Laa1/Sip1/HEATR5"/>
</dbReference>
<proteinExistence type="predicted"/>
<dbReference type="PANTHER" id="PTHR21663">
    <property type="entry name" value="HYPOTHETICAL HEAT DOMAIN-CONTAINING"/>
    <property type="match status" value="1"/>
</dbReference>
<dbReference type="EMBL" id="JH669203">
    <property type="protein sequence ID" value="KAG6464568.1"/>
    <property type="molecule type" value="Genomic_DNA"/>
</dbReference>
<dbReference type="InterPro" id="IPR046837">
    <property type="entry name" value="Laa1/Sip1/HEATR5-like_HEAT"/>
</dbReference>
<dbReference type="GO" id="GO:0030139">
    <property type="term" value="C:endocytic vesicle"/>
    <property type="evidence" value="ECO:0007669"/>
    <property type="project" value="TreeGrafter"/>
</dbReference>
<dbReference type="AlphaFoldDB" id="A0A922D1U1"/>
<protein>
    <submittedName>
        <fullName evidence="1">Uncharacterized protein</fullName>
    </submittedName>
</protein>
<accession>A0A922D1U1</accession>
<evidence type="ECO:0000313" key="2">
    <source>
        <dbReference type="Proteomes" id="UP000791440"/>
    </source>
</evidence>
<dbReference type="Proteomes" id="UP000791440">
    <property type="component" value="Unassembled WGS sequence"/>
</dbReference>
<dbReference type="GO" id="GO:0016020">
    <property type="term" value="C:membrane"/>
    <property type="evidence" value="ECO:0007669"/>
    <property type="project" value="TreeGrafter"/>
</dbReference>
<sequence length="276" mass="30223">MECIQKLISACEATGDSAHFDLVKAKEKQQVDPSVDYLSFHLSELVRMSFVGATGESDALRLAGLRTLQLIIQKYARAPEPDFDGHLLLEQYQAQVGAAVRPAFGGETASHVTAAACDLCSAWIASGVARDLADLRRVHHLLVSSLDKLNTKGNTTLIYNESMATLEKLSILKAWAEVYIVAMVSNNSAPGSYIKQIDTKPINNQAELAKWKNQLLQNNNQIDNASENDEEEYGEFESKGESLLKLVEPELESLGENWVAALKDHALLSLPPGILC</sequence>
<comment type="caution">
    <text evidence="1">The sequence shown here is derived from an EMBL/GenBank/DDBJ whole genome shotgun (WGS) entry which is preliminary data.</text>
</comment>
<dbReference type="GO" id="GO:0005794">
    <property type="term" value="C:Golgi apparatus"/>
    <property type="evidence" value="ECO:0007669"/>
    <property type="project" value="TreeGrafter"/>
</dbReference>
<reference evidence="1" key="1">
    <citation type="journal article" date="2016" name="Insect Biochem. Mol. Biol.">
        <title>Multifaceted biological insights from a draft genome sequence of the tobacco hornworm moth, Manduca sexta.</title>
        <authorList>
            <person name="Kanost M.R."/>
            <person name="Arrese E.L."/>
            <person name="Cao X."/>
            <person name="Chen Y.R."/>
            <person name="Chellapilla S."/>
            <person name="Goldsmith M.R."/>
            <person name="Grosse-Wilde E."/>
            <person name="Heckel D.G."/>
            <person name="Herndon N."/>
            <person name="Jiang H."/>
            <person name="Papanicolaou A."/>
            <person name="Qu J."/>
            <person name="Soulages J.L."/>
            <person name="Vogel H."/>
            <person name="Walters J."/>
            <person name="Waterhouse R.M."/>
            <person name="Ahn S.J."/>
            <person name="Almeida F.C."/>
            <person name="An C."/>
            <person name="Aqrawi P."/>
            <person name="Bretschneider A."/>
            <person name="Bryant W.B."/>
            <person name="Bucks S."/>
            <person name="Chao H."/>
            <person name="Chevignon G."/>
            <person name="Christen J.M."/>
            <person name="Clarke D.F."/>
            <person name="Dittmer N.T."/>
            <person name="Ferguson L.C.F."/>
            <person name="Garavelou S."/>
            <person name="Gordon K.H.J."/>
            <person name="Gunaratna R.T."/>
            <person name="Han Y."/>
            <person name="Hauser F."/>
            <person name="He Y."/>
            <person name="Heidel-Fischer H."/>
            <person name="Hirsh A."/>
            <person name="Hu Y."/>
            <person name="Jiang H."/>
            <person name="Kalra D."/>
            <person name="Klinner C."/>
            <person name="Konig C."/>
            <person name="Kovar C."/>
            <person name="Kroll A.R."/>
            <person name="Kuwar S.S."/>
            <person name="Lee S.L."/>
            <person name="Lehman R."/>
            <person name="Li K."/>
            <person name="Li Z."/>
            <person name="Liang H."/>
            <person name="Lovelace S."/>
            <person name="Lu Z."/>
            <person name="Mansfield J.H."/>
            <person name="McCulloch K.J."/>
            <person name="Mathew T."/>
            <person name="Morton B."/>
            <person name="Muzny D.M."/>
            <person name="Neunemann D."/>
            <person name="Ongeri F."/>
            <person name="Pauchet Y."/>
            <person name="Pu L.L."/>
            <person name="Pyrousis I."/>
            <person name="Rao X.J."/>
            <person name="Redding A."/>
            <person name="Roesel C."/>
            <person name="Sanchez-Gracia A."/>
            <person name="Schaack S."/>
            <person name="Shukla A."/>
            <person name="Tetreau G."/>
            <person name="Wang Y."/>
            <person name="Xiong G.H."/>
            <person name="Traut W."/>
            <person name="Walsh T.K."/>
            <person name="Worley K.C."/>
            <person name="Wu D."/>
            <person name="Wu W."/>
            <person name="Wu Y.Q."/>
            <person name="Zhang X."/>
            <person name="Zou Z."/>
            <person name="Zucker H."/>
            <person name="Briscoe A.D."/>
            <person name="Burmester T."/>
            <person name="Clem R.J."/>
            <person name="Feyereisen R."/>
            <person name="Grimmelikhuijzen C.J.P."/>
            <person name="Hamodrakas S.J."/>
            <person name="Hansson B.S."/>
            <person name="Huguet E."/>
            <person name="Jermiin L.S."/>
            <person name="Lan Q."/>
            <person name="Lehman H.K."/>
            <person name="Lorenzen M."/>
            <person name="Merzendorfer H."/>
            <person name="Michalopoulos I."/>
            <person name="Morton D.B."/>
            <person name="Muthukrishnan S."/>
            <person name="Oakeshott J.G."/>
            <person name="Palmer W."/>
            <person name="Park Y."/>
            <person name="Passarelli A.L."/>
            <person name="Rozas J."/>
            <person name="Schwartz L.M."/>
            <person name="Smith W."/>
            <person name="Southgate A."/>
            <person name="Vilcinskas A."/>
            <person name="Vogt R."/>
            <person name="Wang P."/>
            <person name="Werren J."/>
            <person name="Yu X.Q."/>
            <person name="Zhou J.J."/>
            <person name="Brown S.J."/>
            <person name="Scherer S.E."/>
            <person name="Richards S."/>
            <person name="Blissard G.W."/>
        </authorList>
    </citation>
    <scope>NUCLEOTIDE SEQUENCE</scope>
</reference>
<evidence type="ECO:0000313" key="1">
    <source>
        <dbReference type="EMBL" id="KAG6464568.1"/>
    </source>
</evidence>